<accession>A0A842HAD3</accession>
<dbReference type="GO" id="GO:0004065">
    <property type="term" value="F:arylsulfatase activity"/>
    <property type="evidence" value="ECO:0007669"/>
    <property type="project" value="TreeGrafter"/>
</dbReference>
<dbReference type="PANTHER" id="PTHR42693:SF53">
    <property type="entry name" value="ENDO-4-O-SULFATASE"/>
    <property type="match status" value="1"/>
</dbReference>
<keyword evidence="5" id="KW-1185">Reference proteome</keyword>
<dbReference type="InterPro" id="IPR017850">
    <property type="entry name" value="Alkaline_phosphatase_core_sf"/>
</dbReference>
<dbReference type="Gene3D" id="3.40.720.10">
    <property type="entry name" value="Alkaline Phosphatase, subunit A"/>
    <property type="match status" value="1"/>
</dbReference>
<dbReference type="InterPro" id="IPR000917">
    <property type="entry name" value="Sulfatase_N"/>
</dbReference>
<reference evidence="4 5" key="1">
    <citation type="submission" date="2020-07" db="EMBL/GenBank/DDBJ databases">
        <authorList>
            <person name="Feng X."/>
        </authorList>
    </citation>
    <scope>NUCLEOTIDE SEQUENCE [LARGE SCALE GENOMIC DNA]</scope>
    <source>
        <strain evidence="4 5">JCM31066</strain>
    </source>
</reference>
<evidence type="ECO:0000313" key="5">
    <source>
        <dbReference type="Proteomes" id="UP000546464"/>
    </source>
</evidence>
<dbReference type="InterPro" id="IPR050738">
    <property type="entry name" value="Sulfatase"/>
</dbReference>
<dbReference type="Pfam" id="PF00884">
    <property type="entry name" value="Sulfatase"/>
    <property type="match status" value="1"/>
</dbReference>
<comment type="caution">
    <text evidence="4">The sequence shown here is derived from an EMBL/GenBank/DDBJ whole genome shotgun (WGS) entry which is preliminary data.</text>
</comment>
<evidence type="ECO:0000313" key="4">
    <source>
        <dbReference type="EMBL" id="MBC2593453.1"/>
    </source>
</evidence>
<keyword evidence="2" id="KW-0378">Hydrolase</keyword>
<dbReference type="AlphaFoldDB" id="A0A842HAD3"/>
<gene>
    <name evidence="4" type="ORF">H5P28_04185</name>
</gene>
<dbReference type="EMBL" id="JACHVB010000013">
    <property type="protein sequence ID" value="MBC2593453.1"/>
    <property type="molecule type" value="Genomic_DNA"/>
</dbReference>
<dbReference type="SUPFAM" id="SSF53649">
    <property type="entry name" value="Alkaline phosphatase-like"/>
    <property type="match status" value="1"/>
</dbReference>
<evidence type="ECO:0000259" key="3">
    <source>
        <dbReference type="Pfam" id="PF00884"/>
    </source>
</evidence>
<dbReference type="RefSeq" id="WP_185674457.1">
    <property type="nucleotide sequence ID" value="NZ_JACHVB010000013.1"/>
</dbReference>
<proteinExistence type="inferred from homology"/>
<evidence type="ECO:0000256" key="2">
    <source>
        <dbReference type="ARBA" id="ARBA00022801"/>
    </source>
</evidence>
<dbReference type="Proteomes" id="UP000546464">
    <property type="component" value="Unassembled WGS sequence"/>
</dbReference>
<sequence>MNILWIFVEDMSPLLPLWGDRTVATPNIERLAARGRTYINCHSTAPVCSPSRSGLICGCYPTRIGVHNHVSSRPGEPEVFLPTGVRPLPQIMREAGYFTYNLGKDDYNFVYDRAALYDGEFETPEFYGHHHRGYVPFDTREREWAYWRRRRDGQPFFGQIGLWGGKNTRPALEAVSPERVRVPACYPDTPAFRRQIARHYECIQLVDQEVGWILQALEADDLLEDTAIFFFSDHGMDLLRHKQFCYDGGTHVPLVVSVPQDHRAGVTEKRLVSSIDIAAASLELAGLEVPEWMDARNFMTEGNERSCVFSARDRCDFTIDRIRSVRTERYRYIRNYLTDRPLMQPQYRDQTECYLEYRRLWAEGRLNDEQAPYAGDARPAEELYDHAADHDEVHNLVGDPCYEDIREQLSATLERWIIETNDRGRTGESDQQLRALINRWGDERCQAPEYARVKQV</sequence>
<dbReference type="PANTHER" id="PTHR42693">
    <property type="entry name" value="ARYLSULFATASE FAMILY MEMBER"/>
    <property type="match status" value="1"/>
</dbReference>
<organism evidence="4 5">
    <name type="scientific">Ruficoccus amylovorans</name>
    <dbReference type="NCBI Taxonomy" id="1804625"/>
    <lineage>
        <taxon>Bacteria</taxon>
        <taxon>Pseudomonadati</taxon>
        <taxon>Verrucomicrobiota</taxon>
        <taxon>Opitutia</taxon>
        <taxon>Puniceicoccales</taxon>
        <taxon>Cerasicoccaceae</taxon>
        <taxon>Ruficoccus</taxon>
    </lineage>
</organism>
<protein>
    <submittedName>
        <fullName evidence="4">Sulfatase</fullName>
    </submittedName>
</protein>
<name>A0A842HAD3_9BACT</name>
<evidence type="ECO:0000256" key="1">
    <source>
        <dbReference type="ARBA" id="ARBA00008779"/>
    </source>
</evidence>
<dbReference type="CDD" id="cd16027">
    <property type="entry name" value="SGSH"/>
    <property type="match status" value="1"/>
</dbReference>
<feature type="domain" description="Sulfatase N-terminal" evidence="3">
    <location>
        <begin position="2"/>
        <end position="286"/>
    </location>
</feature>
<comment type="similarity">
    <text evidence="1">Belongs to the sulfatase family.</text>
</comment>